<feature type="region of interest" description="Disordered" evidence="10">
    <location>
        <begin position="96"/>
        <end position="118"/>
    </location>
</feature>
<evidence type="ECO:0000256" key="6">
    <source>
        <dbReference type="ARBA" id="ARBA00022801"/>
    </source>
</evidence>
<dbReference type="GO" id="GO:0005829">
    <property type="term" value="C:cytosol"/>
    <property type="evidence" value="ECO:0007669"/>
    <property type="project" value="TreeGrafter"/>
</dbReference>
<keyword evidence="7 9" id="KW-0788">Thiol protease</keyword>
<evidence type="ECO:0000256" key="3">
    <source>
        <dbReference type="ARBA" id="ARBA00022723"/>
    </source>
</evidence>
<comment type="subcellular location">
    <subcellularLocation>
        <location evidence="9">Cytoplasm</location>
    </subcellularLocation>
</comment>
<dbReference type="InterPro" id="IPR057766">
    <property type="entry name" value="Znf-C2H2_OTU1-like_C"/>
</dbReference>
<dbReference type="AlphaFoldDB" id="A0A8H2XA54"/>
<dbReference type="Gene3D" id="3.10.20.90">
    <property type="entry name" value="Phosphatidylinositol 3-kinase Catalytic Subunit, Chain A, domain 1"/>
    <property type="match status" value="1"/>
</dbReference>
<comment type="function">
    <text evidence="9">Hydrolase that can remove conjugated ubiquitin from proteins and may therefore play an important regulatory role at the level of protein turnover by preventing degradation.</text>
</comment>
<organism evidence="12 13">
    <name type="scientific">Rhizoctonia solani</name>
    <dbReference type="NCBI Taxonomy" id="456999"/>
    <lineage>
        <taxon>Eukaryota</taxon>
        <taxon>Fungi</taxon>
        <taxon>Dikarya</taxon>
        <taxon>Basidiomycota</taxon>
        <taxon>Agaricomycotina</taxon>
        <taxon>Agaricomycetes</taxon>
        <taxon>Cantharellales</taxon>
        <taxon>Ceratobasidiaceae</taxon>
        <taxon>Rhizoctonia</taxon>
    </lineage>
</organism>
<dbReference type="CDD" id="cd22745">
    <property type="entry name" value="OTU_OTU1"/>
    <property type="match status" value="1"/>
</dbReference>
<gene>
    <name evidence="12" type="ORF">RDB_LOCUS86840</name>
</gene>
<keyword evidence="3" id="KW-0479">Metal-binding</keyword>
<keyword evidence="4" id="KW-0863">Zinc-finger</keyword>
<dbReference type="GO" id="GO:0016579">
    <property type="term" value="P:protein deubiquitination"/>
    <property type="evidence" value="ECO:0007669"/>
    <property type="project" value="TreeGrafter"/>
</dbReference>
<dbReference type="EC" id="3.4.19.12" evidence="9"/>
<dbReference type="InterPro" id="IPR003323">
    <property type="entry name" value="OTU_dom"/>
</dbReference>
<dbReference type="EMBL" id="CAJMWS010000321">
    <property type="protein sequence ID" value="CAE6420575.1"/>
    <property type="molecule type" value="Genomic_DNA"/>
</dbReference>
<dbReference type="GO" id="GO:0004843">
    <property type="term" value="F:cysteine-type deubiquitinase activity"/>
    <property type="evidence" value="ECO:0007669"/>
    <property type="project" value="UniProtKB-UniRule"/>
</dbReference>
<dbReference type="SUPFAM" id="SSF54236">
    <property type="entry name" value="Ubiquitin-like"/>
    <property type="match status" value="1"/>
</dbReference>
<evidence type="ECO:0000313" key="12">
    <source>
        <dbReference type="EMBL" id="CAE6420575.1"/>
    </source>
</evidence>
<dbReference type="PROSITE" id="PS00028">
    <property type="entry name" value="ZINC_FINGER_C2H2_1"/>
    <property type="match status" value="1"/>
</dbReference>
<evidence type="ECO:0000256" key="1">
    <source>
        <dbReference type="ARBA" id="ARBA00000707"/>
    </source>
</evidence>
<dbReference type="Proteomes" id="UP000663846">
    <property type="component" value="Unassembled WGS sequence"/>
</dbReference>
<comment type="catalytic activity">
    <reaction evidence="1 9">
        <text>Thiol-dependent hydrolysis of ester, thioester, amide, peptide and isopeptide bonds formed by the C-terminal Gly of ubiquitin (a 76-residue protein attached to proteins as an intracellular targeting signal).</text>
        <dbReference type="EC" id="3.4.19.12"/>
    </reaction>
</comment>
<dbReference type="InterPro" id="IPR038765">
    <property type="entry name" value="Papain-like_cys_pep_sf"/>
</dbReference>
<dbReference type="CDD" id="cd17059">
    <property type="entry name" value="Ubl_OTU1"/>
    <property type="match status" value="1"/>
</dbReference>
<dbReference type="Pfam" id="PF02338">
    <property type="entry name" value="OTU"/>
    <property type="match status" value="1"/>
</dbReference>
<keyword evidence="9" id="KW-0963">Cytoplasm</keyword>
<sequence>MSVPIRIRHPKGVSTLQVDLNSDSTTVLSLQQSIHDLSGLLPSQQELKSGYPPKALTLIPELPLSSLGLQRGDQITVIAKPGSVVTSAGSSVPAVPVSGPQPVVSAPAPRASTDPTNDGFVETDVGTLVHRVVPDDNSCLFSSVAIVFGQDMTAARKMRSIVVDVIKNDAETYPDVVLGQSRESYMAAISKDSTWGGAIVELSIFSDYFRTEIDSYDVETGRCDKFGEGKYDNRCVLMYSGIHYDAVSLAPIRDAPPEFHTTVFPIDRSDNISQAASKLASQLRASRKFTNTSNFDLKCEICGQGLKGEKEARAHAAQTGHTSFGEY</sequence>
<dbReference type="Gene3D" id="3.90.70.80">
    <property type="match status" value="1"/>
</dbReference>
<dbReference type="PANTHER" id="PTHR13312">
    <property type="entry name" value="HIV-INDUCED PROTEIN-7-LIKE PROTEASE"/>
    <property type="match status" value="1"/>
</dbReference>
<feature type="compositionally biased region" description="Low complexity" evidence="10">
    <location>
        <begin position="96"/>
        <end position="109"/>
    </location>
</feature>
<proteinExistence type="predicted"/>
<dbReference type="PROSITE" id="PS50802">
    <property type="entry name" value="OTU"/>
    <property type="match status" value="1"/>
</dbReference>
<evidence type="ECO:0000313" key="13">
    <source>
        <dbReference type="Proteomes" id="UP000663846"/>
    </source>
</evidence>
<evidence type="ECO:0000256" key="2">
    <source>
        <dbReference type="ARBA" id="ARBA00022670"/>
    </source>
</evidence>
<name>A0A8H2XA54_9AGAM</name>
<evidence type="ECO:0000256" key="10">
    <source>
        <dbReference type="SAM" id="MobiDB-lite"/>
    </source>
</evidence>
<protein>
    <recommendedName>
        <fullName evidence="9">Ubiquitin thioesterase OTU</fullName>
        <ecNumber evidence="9">3.4.19.12</ecNumber>
    </recommendedName>
</protein>
<evidence type="ECO:0000256" key="9">
    <source>
        <dbReference type="RuleBase" id="RU367104"/>
    </source>
</evidence>
<evidence type="ECO:0000259" key="11">
    <source>
        <dbReference type="PROSITE" id="PS50802"/>
    </source>
</evidence>
<dbReference type="InterPro" id="IPR013087">
    <property type="entry name" value="Znf_C2H2_type"/>
</dbReference>
<comment type="caution">
    <text evidence="12">The sequence shown here is derived from an EMBL/GenBank/DDBJ whole genome shotgun (WGS) entry which is preliminary data.</text>
</comment>
<dbReference type="GO" id="GO:0008270">
    <property type="term" value="F:zinc ion binding"/>
    <property type="evidence" value="ECO:0007669"/>
    <property type="project" value="UniProtKB-KW"/>
</dbReference>
<dbReference type="PANTHER" id="PTHR13312:SF0">
    <property type="entry name" value="UBIQUITIN THIOESTERASE OTU1"/>
    <property type="match status" value="1"/>
</dbReference>
<dbReference type="SUPFAM" id="SSF54001">
    <property type="entry name" value="Cysteine proteinases"/>
    <property type="match status" value="1"/>
</dbReference>
<dbReference type="GO" id="GO:0036503">
    <property type="term" value="P:ERAD pathway"/>
    <property type="evidence" value="ECO:0007669"/>
    <property type="project" value="TreeGrafter"/>
</dbReference>
<keyword evidence="2" id="KW-0645">Protease</keyword>
<reference evidence="12" key="1">
    <citation type="submission" date="2021-01" db="EMBL/GenBank/DDBJ databases">
        <authorList>
            <person name="Kaushik A."/>
        </authorList>
    </citation>
    <scope>NUCLEOTIDE SEQUENCE</scope>
    <source>
        <strain evidence="12">AG1-1C</strain>
    </source>
</reference>
<dbReference type="Pfam" id="PF24560">
    <property type="entry name" value="zf-C2H2_OTU1_C"/>
    <property type="match status" value="1"/>
</dbReference>
<evidence type="ECO:0000256" key="5">
    <source>
        <dbReference type="ARBA" id="ARBA00022786"/>
    </source>
</evidence>
<dbReference type="InterPro" id="IPR029071">
    <property type="entry name" value="Ubiquitin-like_domsf"/>
</dbReference>
<evidence type="ECO:0000256" key="8">
    <source>
        <dbReference type="ARBA" id="ARBA00022833"/>
    </source>
</evidence>
<keyword evidence="8" id="KW-0862">Zinc</keyword>
<dbReference type="GO" id="GO:0030968">
    <property type="term" value="P:endoplasmic reticulum unfolded protein response"/>
    <property type="evidence" value="ECO:0007669"/>
    <property type="project" value="TreeGrafter"/>
</dbReference>
<accession>A0A8H2XA54</accession>
<dbReference type="InterPro" id="IPR048857">
    <property type="entry name" value="OTU1_Ubl"/>
</dbReference>
<evidence type="ECO:0000256" key="7">
    <source>
        <dbReference type="ARBA" id="ARBA00022807"/>
    </source>
</evidence>
<dbReference type="GO" id="GO:0005634">
    <property type="term" value="C:nucleus"/>
    <property type="evidence" value="ECO:0007669"/>
    <property type="project" value="TreeGrafter"/>
</dbReference>
<keyword evidence="5 9" id="KW-0833">Ubl conjugation pathway</keyword>
<evidence type="ECO:0000256" key="4">
    <source>
        <dbReference type="ARBA" id="ARBA00022771"/>
    </source>
</evidence>
<feature type="domain" description="OTU" evidence="11">
    <location>
        <begin position="128"/>
        <end position="250"/>
    </location>
</feature>
<dbReference type="Pfam" id="PF21403">
    <property type="entry name" value="OTU1_UBXL"/>
    <property type="match status" value="1"/>
</dbReference>
<keyword evidence="6 9" id="KW-0378">Hydrolase</keyword>